<feature type="non-terminal residue" evidence="1">
    <location>
        <position position="1"/>
    </location>
</feature>
<name>A0A3B0Y2R2_9ZZZZ</name>
<accession>A0A3B0Y2R2</accession>
<dbReference type="EMBL" id="UOFJ01000452">
    <property type="protein sequence ID" value="VAW69672.1"/>
    <property type="molecule type" value="Genomic_DNA"/>
</dbReference>
<reference evidence="1" key="1">
    <citation type="submission" date="2018-06" db="EMBL/GenBank/DDBJ databases">
        <authorList>
            <person name="Zhirakovskaya E."/>
        </authorList>
    </citation>
    <scope>NUCLEOTIDE SEQUENCE</scope>
</reference>
<sequence length="26" mass="2702">GKANNIDFSLVIWPGVGIVYGGIVVN</sequence>
<organism evidence="1">
    <name type="scientific">hydrothermal vent metagenome</name>
    <dbReference type="NCBI Taxonomy" id="652676"/>
    <lineage>
        <taxon>unclassified sequences</taxon>
        <taxon>metagenomes</taxon>
        <taxon>ecological metagenomes</taxon>
    </lineage>
</organism>
<evidence type="ECO:0000313" key="1">
    <source>
        <dbReference type="EMBL" id="VAW69672.1"/>
    </source>
</evidence>
<dbReference type="AlphaFoldDB" id="A0A3B0Y2R2"/>
<gene>
    <name evidence="1" type="ORF">MNBD_GAMMA10-3073</name>
</gene>
<proteinExistence type="predicted"/>
<protein>
    <submittedName>
        <fullName evidence="1">Uncharacterized protein</fullName>
    </submittedName>
</protein>